<dbReference type="RefSeq" id="WP_132382506.1">
    <property type="nucleotide sequence ID" value="NZ_SLZZ01000020.1"/>
</dbReference>
<evidence type="ECO:0000313" key="6">
    <source>
        <dbReference type="EMBL" id="TCS77084.1"/>
    </source>
</evidence>
<dbReference type="InterPro" id="IPR003593">
    <property type="entry name" value="AAA+_ATPase"/>
</dbReference>
<accession>A0A4R3K332</accession>
<dbReference type="SUPFAM" id="SSF52540">
    <property type="entry name" value="P-loop containing nucleoside triphosphate hydrolases"/>
    <property type="match status" value="1"/>
</dbReference>
<name>A0A4R3K332_9FIRM</name>
<keyword evidence="3" id="KW-0547">Nucleotide-binding</keyword>
<feature type="domain" description="ABC transporter" evidence="5">
    <location>
        <begin position="4"/>
        <end position="221"/>
    </location>
</feature>
<dbReference type="PANTHER" id="PTHR42734:SF17">
    <property type="entry name" value="METAL TRANSPORT SYSTEM ATP-BINDING PROTEIN TM_0124-RELATED"/>
    <property type="match status" value="1"/>
</dbReference>
<dbReference type="GO" id="GO:0005524">
    <property type="term" value="F:ATP binding"/>
    <property type="evidence" value="ECO:0007669"/>
    <property type="project" value="UniProtKB-KW"/>
</dbReference>
<protein>
    <submittedName>
        <fullName evidence="6">Zinc transport system ATP-binding protein</fullName>
    </submittedName>
</protein>
<dbReference type="AlphaFoldDB" id="A0A4R3K332"/>
<evidence type="ECO:0000256" key="2">
    <source>
        <dbReference type="ARBA" id="ARBA00022448"/>
    </source>
</evidence>
<keyword evidence="2" id="KW-0813">Transport</keyword>
<comment type="caution">
    <text evidence="6">The sequence shown here is derived from an EMBL/GenBank/DDBJ whole genome shotgun (WGS) entry which is preliminary data.</text>
</comment>
<dbReference type="PROSITE" id="PS00211">
    <property type="entry name" value="ABC_TRANSPORTER_1"/>
    <property type="match status" value="1"/>
</dbReference>
<dbReference type="Gene3D" id="3.40.50.300">
    <property type="entry name" value="P-loop containing nucleotide triphosphate hydrolases"/>
    <property type="match status" value="1"/>
</dbReference>
<gene>
    <name evidence="6" type="ORF">EDD59_1204</name>
</gene>
<evidence type="ECO:0000256" key="1">
    <source>
        <dbReference type="ARBA" id="ARBA00005417"/>
    </source>
</evidence>
<keyword evidence="7" id="KW-1185">Reference proteome</keyword>
<evidence type="ECO:0000256" key="3">
    <source>
        <dbReference type="ARBA" id="ARBA00022741"/>
    </source>
</evidence>
<dbReference type="InterPro" id="IPR017871">
    <property type="entry name" value="ABC_transporter-like_CS"/>
</dbReference>
<dbReference type="Pfam" id="PF00005">
    <property type="entry name" value="ABC_tran"/>
    <property type="match status" value="1"/>
</dbReference>
<keyword evidence="4 6" id="KW-0067">ATP-binding</keyword>
<dbReference type="InterPro" id="IPR050153">
    <property type="entry name" value="Metal_Ion_Import_ABC"/>
</dbReference>
<dbReference type="OrthoDB" id="9806726at2"/>
<dbReference type="InterPro" id="IPR003439">
    <property type="entry name" value="ABC_transporter-like_ATP-bd"/>
</dbReference>
<proteinExistence type="inferred from homology"/>
<evidence type="ECO:0000256" key="4">
    <source>
        <dbReference type="ARBA" id="ARBA00022840"/>
    </source>
</evidence>
<dbReference type="Proteomes" id="UP000295726">
    <property type="component" value="Unassembled WGS sequence"/>
</dbReference>
<dbReference type="PANTHER" id="PTHR42734">
    <property type="entry name" value="METAL TRANSPORT SYSTEM ATP-BINDING PROTEIN TM_0124-RELATED"/>
    <property type="match status" value="1"/>
</dbReference>
<dbReference type="EMBL" id="SLZZ01000020">
    <property type="protein sequence ID" value="TCS77084.1"/>
    <property type="molecule type" value="Genomic_DNA"/>
</dbReference>
<comment type="similarity">
    <text evidence="1">Belongs to the ABC transporter superfamily.</text>
</comment>
<dbReference type="GO" id="GO:0016887">
    <property type="term" value="F:ATP hydrolysis activity"/>
    <property type="evidence" value="ECO:0007669"/>
    <property type="project" value="InterPro"/>
</dbReference>
<evidence type="ECO:0000313" key="7">
    <source>
        <dbReference type="Proteomes" id="UP000295726"/>
    </source>
</evidence>
<sequence>MKIVSIKDLTFRYVDVPVLKKVNLDIRQGDYAILTGENGSGKSTLLKVLLGELSPQQGTAEVFGKDPVRGFARIKIGYVPQNSIYRNQSFPATVEEIMMTGLYQPIWRRKFSGKMCRKQIMHALTELEMEEFSKHRIGELSGGQQQRVMLARALEGNPELLILDEPTAGMDTVSLKSLCQVLDRRNREQKLTIIIVTHGNTGDFVGAGRFLKAEEGRILEL</sequence>
<dbReference type="PROSITE" id="PS50893">
    <property type="entry name" value="ABC_TRANSPORTER_2"/>
    <property type="match status" value="1"/>
</dbReference>
<evidence type="ECO:0000259" key="5">
    <source>
        <dbReference type="PROSITE" id="PS50893"/>
    </source>
</evidence>
<organism evidence="6 7">
    <name type="scientific">Muricomes intestini</name>
    <dbReference type="NCBI Taxonomy" id="1796634"/>
    <lineage>
        <taxon>Bacteria</taxon>
        <taxon>Bacillati</taxon>
        <taxon>Bacillota</taxon>
        <taxon>Clostridia</taxon>
        <taxon>Lachnospirales</taxon>
        <taxon>Lachnospiraceae</taxon>
        <taxon>Muricomes</taxon>
    </lineage>
</organism>
<reference evidence="6 7" key="1">
    <citation type="submission" date="2019-03" db="EMBL/GenBank/DDBJ databases">
        <title>Genomic Encyclopedia of Type Strains, Phase IV (KMG-IV): sequencing the most valuable type-strain genomes for metagenomic binning, comparative biology and taxonomic classification.</title>
        <authorList>
            <person name="Goeker M."/>
        </authorList>
    </citation>
    <scope>NUCLEOTIDE SEQUENCE [LARGE SCALE GENOMIC DNA]</scope>
    <source>
        <strain evidence="6 7">DSM 29489</strain>
    </source>
</reference>
<dbReference type="InterPro" id="IPR027417">
    <property type="entry name" value="P-loop_NTPase"/>
</dbReference>
<dbReference type="SMART" id="SM00382">
    <property type="entry name" value="AAA"/>
    <property type="match status" value="1"/>
</dbReference>